<protein>
    <submittedName>
        <fullName evidence="1">Uncharacterized protein</fullName>
    </submittedName>
</protein>
<evidence type="ECO:0000313" key="2">
    <source>
        <dbReference type="Proteomes" id="UP001359485"/>
    </source>
</evidence>
<proteinExistence type="predicted"/>
<name>A0ABR1AXL3_POLSC</name>
<evidence type="ECO:0000313" key="1">
    <source>
        <dbReference type="EMBL" id="KAK6630712.1"/>
    </source>
</evidence>
<keyword evidence="2" id="KW-1185">Reference proteome</keyword>
<dbReference type="Proteomes" id="UP001359485">
    <property type="component" value="Unassembled WGS sequence"/>
</dbReference>
<comment type="caution">
    <text evidence="1">The sequence shown here is derived from an EMBL/GenBank/DDBJ whole genome shotgun (WGS) entry which is preliminary data.</text>
</comment>
<reference evidence="1 2" key="1">
    <citation type="submission" date="2023-09" db="EMBL/GenBank/DDBJ databases">
        <title>Genomes of two closely related lineages of the louse Polyplax serrata with different host specificities.</title>
        <authorList>
            <person name="Martinu J."/>
            <person name="Tarabai H."/>
            <person name="Stefka J."/>
            <person name="Hypsa V."/>
        </authorList>
    </citation>
    <scope>NUCLEOTIDE SEQUENCE [LARGE SCALE GENOMIC DNA]</scope>
    <source>
        <strain evidence="1">98ZLc_SE</strain>
    </source>
</reference>
<dbReference type="EMBL" id="JAWJWF010000007">
    <property type="protein sequence ID" value="KAK6630712.1"/>
    <property type="molecule type" value="Genomic_DNA"/>
</dbReference>
<organism evidence="1 2">
    <name type="scientific">Polyplax serrata</name>
    <name type="common">Common mouse louse</name>
    <dbReference type="NCBI Taxonomy" id="468196"/>
    <lineage>
        <taxon>Eukaryota</taxon>
        <taxon>Metazoa</taxon>
        <taxon>Ecdysozoa</taxon>
        <taxon>Arthropoda</taxon>
        <taxon>Hexapoda</taxon>
        <taxon>Insecta</taxon>
        <taxon>Pterygota</taxon>
        <taxon>Neoptera</taxon>
        <taxon>Paraneoptera</taxon>
        <taxon>Psocodea</taxon>
        <taxon>Troctomorpha</taxon>
        <taxon>Phthiraptera</taxon>
        <taxon>Anoplura</taxon>
        <taxon>Polyplacidae</taxon>
        <taxon>Polyplax</taxon>
    </lineage>
</organism>
<sequence>MSPQNLNSTELISNESKLLRISMALIIEKAVGWCPTDNRTFCAAFSIAWQVARCRRILGYLGDSTKDSHPCDNKTAQFPYKCKAVSKKQSPEYRCVQGAGAFNSIGRQKLWTRDGGNVSDRTFVCPGDEELDLVTSGFPQLSTFPFPPSIVRQAL</sequence>
<gene>
    <name evidence="1" type="ORF">RUM44_002881</name>
</gene>
<accession>A0ABR1AXL3</accession>